<protein>
    <recommendedName>
        <fullName evidence="1">Putative DNA-binding domain-containing protein</fullName>
    </recommendedName>
</protein>
<dbReference type="KEGG" id="mme:Marme_0188"/>
<dbReference type="eggNOG" id="COG3219">
    <property type="taxonomic scope" value="Bacteria"/>
</dbReference>
<feature type="domain" description="Putative DNA-binding" evidence="1">
    <location>
        <begin position="3"/>
        <end position="92"/>
    </location>
</feature>
<keyword evidence="3" id="KW-1185">Reference proteome</keyword>
<gene>
    <name evidence="2" type="ordered locus">Marme_0188</name>
</gene>
<evidence type="ECO:0000313" key="3">
    <source>
        <dbReference type="Proteomes" id="UP000001062"/>
    </source>
</evidence>
<sequence>MNQSDFVISLLNNHDTALSGLAGSTEENKARFNVYRNNVFSSLIDALGDIFSVSKQLVGEDFFRAMARVYIADNPPQSPILSQYGDRFPEFIEAFEPAKSVSYLAELAYVERNLLTLTHSAESPTLTLDEARHRLSQIQDPAKLVLVLPKTTFLCQYRYAVGSIWWAHQPKSLFKLASIDIEMPEYVLFAKAHLYGQCFVLNADEAYFLNALIEGKGFEDAIPNSESFDLGGSLAKFMEWQLFEAIDER</sequence>
<dbReference type="OrthoDB" id="4146344at2"/>
<proteinExistence type="predicted"/>
<dbReference type="Gene3D" id="1.10.150.690">
    <property type="entry name" value="DUF2063"/>
    <property type="match status" value="1"/>
</dbReference>
<organism evidence="2 3">
    <name type="scientific">Marinomonas mediterranea (strain ATCC 700492 / JCM 21426 / NBRC 103028 / MMB-1)</name>
    <dbReference type="NCBI Taxonomy" id="717774"/>
    <lineage>
        <taxon>Bacteria</taxon>
        <taxon>Pseudomonadati</taxon>
        <taxon>Pseudomonadota</taxon>
        <taxon>Gammaproteobacteria</taxon>
        <taxon>Oceanospirillales</taxon>
        <taxon>Oceanospirillaceae</taxon>
        <taxon>Marinomonas</taxon>
    </lineage>
</organism>
<evidence type="ECO:0000259" key="1">
    <source>
        <dbReference type="Pfam" id="PF09836"/>
    </source>
</evidence>
<dbReference type="PATRIC" id="fig|717774.3.peg.192"/>
<dbReference type="Pfam" id="PF09836">
    <property type="entry name" value="DUF2063"/>
    <property type="match status" value="1"/>
</dbReference>
<dbReference type="STRING" id="717774.Marme_0188"/>
<dbReference type="HOGENOM" id="CLU_086594_0_1_6"/>
<dbReference type="Proteomes" id="UP000001062">
    <property type="component" value="Chromosome"/>
</dbReference>
<dbReference type="RefSeq" id="WP_013659399.1">
    <property type="nucleotide sequence ID" value="NC_015276.1"/>
</dbReference>
<dbReference type="InterPro" id="IPR044922">
    <property type="entry name" value="DUF2063_N_sf"/>
</dbReference>
<reference evidence="2 3" key="1">
    <citation type="journal article" date="2012" name="Stand. Genomic Sci.">
        <title>Complete genome sequence of the melanogenic marine bacterium Marinomonas mediterranea type strain (MMB-1(T)).</title>
        <authorList>
            <person name="Lucas-Elio P."/>
            <person name="Goodwin L."/>
            <person name="Woyke T."/>
            <person name="Pitluck S."/>
            <person name="Nolan M."/>
            <person name="Kyrpides N.C."/>
            <person name="Detter J.C."/>
            <person name="Copeland A."/>
            <person name="Teshima H."/>
            <person name="Bruce D."/>
            <person name="Detter C."/>
            <person name="Tapia R."/>
            <person name="Han S."/>
            <person name="Land M.L."/>
            <person name="Ivanova N."/>
            <person name="Mikhailova N."/>
            <person name="Johnston A.W."/>
            <person name="Sanchez-Amat A."/>
        </authorList>
    </citation>
    <scope>NUCLEOTIDE SEQUENCE [LARGE SCALE GENOMIC DNA]</scope>
    <source>
        <strain evidence="3">ATCC 700492 / JCM 21426 / NBRC 103028 / MMB-1</strain>
    </source>
</reference>
<name>F2JWA4_MARM1</name>
<dbReference type="EMBL" id="CP002583">
    <property type="protein sequence ID" value="ADZ89492.1"/>
    <property type="molecule type" value="Genomic_DNA"/>
</dbReference>
<dbReference type="InterPro" id="IPR018640">
    <property type="entry name" value="DUF2063"/>
</dbReference>
<evidence type="ECO:0000313" key="2">
    <source>
        <dbReference type="EMBL" id="ADZ89492.1"/>
    </source>
</evidence>
<accession>F2JWA4</accession>
<dbReference type="AlphaFoldDB" id="F2JWA4"/>